<evidence type="ECO:0000256" key="2">
    <source>
        <dbReference type="ARBA" id="ARBA00022679"/>
    </source>
</evidence>
<organism evidence="3 4">
    <name type="scientific">Amnimonas aquatica</name>
    <dbReference type="NCBI Taxonomy" id="2094561"/>
    <lineage>
        <taxon>Bacteria</taxon>
        <taxon>Pseudomonadati</taxon>
        <taxon>Pseudomonadota</taxon>
        <taxon>Gammaproteobacteria</taxon>
        <taxon>Moraxellales</taxon>
        <taxon>Moraxellaceae</taxon>
        <taxon>Amnimonas</taxon>
    </lineage>
</organism>
<comment type="caution">
    <text evidence="3">The sequence shown here is derived from an EMBL/GenBank/DDBJ whole genome shotgun (WGS) entry which is preliminary data.</text>
</comment>
<keyword evidence="2 3" id="KW-0808">Transferase</keyword>
<gene>
    <name evidence="3" type="ORF">C5O18_06380</name>
</gene>
<proteinExistence type="predicted"/>
<dbReference type="Pfam" id="PF06325">
    <property type="entry name" value="PrmA"/>
    <property type="match status" value="1"/>
</dbReference>
<dbReference type="SUPFAM" id="SSF53335">
    <property type="entry name" value="S-adenosyl-L-methionine-dependent methyltransferases"/>
    <property type="match status" value="1"/>
</dbReference>
<dbReference type="Proteomes" id="UP000243900">
    <property type="component" value="Unassembled WGS sequence"/>
</dbReference>
<dbReference type="Gene3D" id="3.40.50.150">
    <property type="entry name" value="Vaccinia Virus protein VP39"/>
    <property type="match status" value="1"/>
</dbReference>
<dbReference type="PANTHER" id="PTHR43648">
    <property type="entry name" value="ELECTRON TRANSFER FLAVOPROTEIN BETA SUBUNIT LYSINE METHYLTRANSFERASE"/>
    <property type="match status" value="1"/>
</dbReference>
<evidence type="ECO:0000313" key="4">
    <source>
        <dbReference type="Proteomes" id="UP000243900"/>
    </source>
</evidence>
<dbReference type="CDD" id="cd02440">
    <property type="entry name" value="AdoMet_MTases"/>
    <property type="match status" value="1"/>
</dbReference>
<protein>
    <submittedName>
        <fullName evidence="3">Protein methyltransferase</fullName>
    </submittedName>
</protein>
<accession>A0A2P6AS40</accession>
<dbReference type="GO" id="GO:0016279">
    <property type="term" value="F:protein-lysine N-methyltransferase activity"/>
    <property type="evidence" value="ECO:0007669"/>
    <property type="project" value="TreeGrafter"/>
</dbReference>
<name>A0A2P6AS40_9GAMM</name>
<dbReference type="InterPro" id="IPR029063">
    <property type="entry name" value="SAM-dependent_MTases_sf"/>
</dbReference>
<dbReference type="PANTHER" id="PTHR43648:SF1">
    <property type="entry name" value="ELECTRON TRANSFER FLAVOPROTEIN BETA SUBUNIT LYSINE METHYLTRANSFERASE"/>
    <property type="match status" value="1"/>
</dbReference>
<sequence>MLARALGARIRPHLTAARIAPATLPGCDGLRLFLLNDDFPHDALSPDEMNWALNEPSYWMFCWASGLAQARQILAQPELVRGRTVLDFGTGSGVVAIAAALAGAAHVVACDIDPVSLESTAANAVLNGVHLDLSGDFFDLDERFDVLFAADVLYDPANRGLLPAFLDRADQVWLADSRVKGLTAPDYAKTDTVLSETRPDLNEFDEFRHVNIYHGQRSGISGHAC</sequence>
<reference evidence="4" key="1">
    <citation type="submission" date="2018-02" db="EMBL/GenBank/DDBJ databases">
        <title>Genome sequencing of Solimonas sp. HR-BB.</title>
        <authorList>
            <person name="Lee Y."/>
            <person name="Jeon C.O."/>
        </authorList>
    </citation>
    <scope>NUCLEOTIDE SEQUENCE [LARGE SCALE GENOMIC DNA]</scope>
    <source>
        <strain evidence="4">HR-E</strain>
    </source>
</reference>
<dbReference type="AlphaFoldDB" id="A0A2P6AS40"/>
<keyword evidence="1 3" id="KW-0489">Methyltransferase</keyword>
<keyword evidence="4" id="KW-1185">Reference proteome</keyword>
<dbReference type="EMBL" id="PTQZ01000136">
    <property type="protein sequence ID" value="PQA41039.1"/>
    <property type="molecule type" value="Genomic_DNA"/>
</dbReference>
<evidence type="ECO:0000256" key="1">
    <source>
        <dbReference type="ARBA" id="ARBA00022603"/>
    </source>
</evidence>
<evidence type="ECO:0000313" key="3">
    <source>
        <dbReference type="EMBL" id="PQA41039.1"/>
    </source>
</evidence>
<dbReference type="GO" id="GO:0032259">
    <property type="term" value="P:methylation"/>
    <property type="evidence" value="ECO:0007669"/>
    <property type="project" value="UniProtKB-KW"/>
</dbReference>
<dbReference type="InterPro" id="IPR050078">
    <property type="entry name" value="Ribosomal_L11_MeTrfase_PrmA"/>
</dbReference>